<name>A0A8H7XRY1_PSICU</name>
<protein>
    <submittedName>
        <fullName evidence="1">Uncharacterized protein</fullName>
    </submittedName>
</protein>
<gene>
    <name evidence="1" type="ORF">JR316_009296</name>
</gene>
<proteinExistence type="predicted"/>
<evidence type="ECO:0000313" key="1">
    <source>
        <dbReference type="EMBL" id="KAG5165713.1"/>
    </source>
</evidence>
<sequence>MNHLETLIIRDCFAASTVILPYFTTAPLLRELRYTTHLQECLPPDSLRTFIARSLCSLRLLELETRKLTPTCVNFTVHPLLTHTPMLTTLIIHYIGDYGSWSAVAEYIAILLNPLEQPLHRFLHHSPQGPFKNSILLPHLQHLELLSTAKYQSIPTVLEMLSRRWTVGSPANIESNSSSLSAATTCNFTKLLSAKIPEQYGGDVMQFLGNAMREGMKVEFSLWFLE</sequence>
<comment type="caution">
    <text evidence="1">The sequence shown here is derived from an EMBL/GenBank/DDBJ whole genome shotgun (WGS) entry which is preliminary data.</text>
</comment>
<dbReference type="EMBL" id="JAFIQS010000009">
    <property type="protein sequence ID" value="KAG5165713.1"/>
    <property type="molecule type" value="Genomic_DNA"/>
</dbReference>
<accession>A0A8H7XRY1</accession>
<reference evidence="1" key="1">
    <citation type="submission" date="2021-02" db="EMBL/GenBank/DDBJ databases">
        <title>Psilocybe cubensis genome.</title>
        <authorList>
            <person name="Mckernan K.J."/>
            <person name="Crawford S."/>
            <person name="Trippe A."/>
            <person name="Kane L.T."/>
            <person name="Mclaughlin S."/>
        </authorList>
    </citation>
    <scope>NUCLEOTIDE SEQUENCE [LARGE SCALE GENOMIC DNA]</scope>
    <source>
        <strain evidence="1">MGC-MH-2018</strain>
    </source>
</reference>
<organism evidence="1">
    <name type="scientific">Psilocybe cubensis</name>
    <name type="common">Psychedelic mushroom</name>
    <name type="synonym">Stropharia cubensis</name>
    <dbReference type="NCBI Taxonomy" id="181762"/>
    <lineage>
        <taxon>Eukaryota</taxon>
        <taxon>Fungi</taxon>
        <taxon>Dikarya</taxon>
        <taxon>Basidiomycota</taxon>
        <taxon>Agaricomycotina</taxon>
        <taxon>Agaricomycetes</taxon>
        <taxon>Agaricomycetidae</taxon>
        <taxon>Agaricales</taxon>
        <taxon>Agaricineae</taxon>
        <taxon>Strophariaceae</taxon>
        <taxon>Psilocybe</taxon>
    </lineage>
</organism>
<dbReference type="AlphaFoldDB" id="A0A8H7XRY1"/>